<dbReference type="Pfam" id="PF25361">
    <property type="entry name" value="AAA_lid_RFC1"/>
    <property type="match status" value="1"/>
</dbReference>
<dbReference type="GO" id="GO:0003689">
    <property type="term" value="F:DNA clamp loader activity"/>
    <property type="evidence" value="ECO:0007669"/>
    <property type="project" value="UniProtKB-UniRule"/>
</dbReference>
<evidence type="ECO:0000256" key="2">
    <source>
        <dbReference type="ARBA" id="ARBA00006116"/>
    </source>
</evidence>
<reference evidence="13" key="1">
    <citation type="journal article" date="2014" name="Genome Announc.">
        <title>De novo whole-genome sequence and genome annotation of Lichtheimia ramosa.</title>
        <authorList>
            <person name="Linde J."/>
            <person name="Schwartze V."/>
            <person name="Binder U."/>
            <person name="Lass-Florl C."/>
            <person name="Voigt K."/>
            <person name="Horn F."/>
        </authorList>
    </citation>
    <scope>NUCLEOTIDE SEQUENCE</scope>
    <source>
        <strain evidence="13">JMRC FSU:6197</strain>
    </source>
</reference>
<dbReference type="PIRSF" id="PIRSF036578">
    <property type="entry name" value="RFC1"/>
    <property type="match status" value="1"/>
</dbReference>
<comment type="subcellular location">
    <subcellularLocation>
        <location evidence="1 10">Nucleus</location>
    </subcellularLocation>
</comment>
<dbReference type="InterPro" id="IPR047854">
    <property type="entry name" value="RFC_lid"/>
</dbReference>
<dbReference type="InterPro" id="IPR001357">
    <property type="entry name" value="BRCT_dom"/>
</dbReference>
<dbReference type="EMBL" id="LK023335">
    <property type="protein sequence ID" value="CDS10059.1"/>
    <property type="molecule type" value="Genomic_DNA"/>
</dbReference>
<dbReference type="AlphaFoldDB" id="A0A077WS67"/>
<sequence length="811" mass="91210">MGIDDYFKKVNTKASNTAPAAPEPTKKEAASKPAAVKKQDIEPTSSSSETTKKTTRRKKKVEDEDQDFVAEVEPPKKAAKKTAETSTEDAAPAPKKKNFYQKMNREGPRALNTRPLPVGKPNCFQGVTFVVSGVLETMTNETVEDLIKRYGGRTTGSVSGKTTYLIKGRDSGEKKTRDANKHGTKILDEDGFYQLFETEGAKEVPQPVIDVPKSAKGKGNAAASSSAKTQSPGTHEQSDNMLWTEKYRPTTIKEIVGNKELVRKISAWLEMWEEYRHKDFKAPADLDGGIHQARALLLSGPPGIGKTTTAIVVARTHGYEPLEFNASDTRNKKRLQELLSPMVNNRSMTEFYHDTANKISKEKEEKISSGKVVLIMDEVDGMSGGDRGGSAELAALIRKTKVPVICICNDSRSDKVKPLLNVCFEAKYKRTPAAQLRSRLMTITYREGLQVEPNAIDQLVESSHNDLRQIINMLSTYKLSQDRLNYDQAKALGKSNEKYVIRNIFDIAMDLLSSSRWHAMTLAEKTDLYFHDYSLSHLMMFENYLRVNPEKAQIMSKTGDPKEQQVNAMRMAAKAADAMADGDIVDSKIHGTVQQYSLMPVHSVMSCVAPAYYMEGSVNQKLFFPGWLGQNSKATKFKRLLTDMRSQMRLQTSANAHEIRENYVPTMTKRIFNYLENDETEEAIEVMDSYYMQRDTLDTLNELCLEAKKPMSVMTGSKKTKFTRKYNETDHPVLFQTGEVIKKNIALPAEEPEGQIVEEESYFGEDVSEEEEEEQEDVSHDKLIKSKKPPAKRKRKETDGASRPKTKRKTK</sequence>
<keyword evidence="4" id="KW-0597">Phosphoprotein</keyword>
<feature type="compositionally biased region" description="Acidic residues" evidence="11">
    <location>
        <begin position="750"/>
        <end position="776"/>
    </location>
</feature>
<evidence type="ECO:0000256" key="5">
    <source>
        <dbReference type="ARBA" id="ARBA00022705"/>
    </source>
</evidence>
<feature type="region of interest" description="Disordered" evidence="11">
    <location>
        <begin position="746"/>
        <end position="811"/>
    </location>
</feature>
<evidence type="ECO:0000256" key="6">
    <source>
        <dbReference type="ARBA" id="ARBA00022741"/>
    </source>
</evidence>
<keyword evidence="8" id="KW-0238">DNA-binding</keyword>
<dbReference type="GO" id="GO:0005524">
    <property type="term" value="F:ATP binding"/>
    <property type="evidence" value="ECO:0007669"/>
    <property type="project" value="UniProtKB-UniRule"/>
</dbReference>
<dbReference type="PROSITE" id="PS50172">
    <property type="entry name" value="BRCT"/>
    <property type="match status" value="1"/>
</dbReference>
<dbReference type="InterPro" id="IPR027417">
    <property type="entry name" value="P-loop_NTPase"/>
</dbReference>
<evidence type="ECO:0000256" key="8">
    <source>
        <dbReference type="ARBA" id="ARBA00023125"/>
    </source>
</evidence>
<organism evidence="13">
    <name type="scientific">Lichtheimia ramosa</name>
    <dbReference type="NCBI Taxonomy" id="688394"/>
    <lineage>
        <taxon>Eukaryota</taxon>
        <taxon>Fungi</taxon>
        <taxon>Fungi incertae sedis</taxon>
        <taxon>Mucoromycota</taxon>
        <taxon>Mucoromycotina</taxon>
        <taxon>Mucoromycetes</taxon>
        <taxon>Mucorales</taxon>
        <taxon>Lichtheimiaceae</taxon>
        <taxon>Lichtheimia</taxon>
    </lineage>
</organism>
<dbReference type="InterPro" id="IPR003959">
    <property type="entry name" value="ATPase_AAA_core"/>
</dbReference>
<dbReference type="PANTHER" id="PTHR23389:SF6">
    <property type="entry name" value="REPLICATION FACTOR C SUBUNIT 1"/>
    <property type="match status" value="1"/>
</dbReference>
<evidence type="ECO:0000256" key="10">
    <source>
        <dbReference type="PIRNR" id="PIRNR036578"/>
    </source>
</evidence>
<dbReference type="CDD" id="cd00009">
    <property type="entry name" value="AAA"/>
    <property type="match status" value="1"/>
</dbReference>
<dbReference type="FunFam" id="3.40.50.300:FF:000395">
    <property type="entry name" value="Replication factor C subunit 1"/>
    <property type="match status" value="1"/>
</dbReference>
<dbReference type="InterPro" id="IPR008921">
    <property type="entry name" value="DNA_pol3_clamp-load_cplx_C"/>
</dbReference>
<keyword evidence="5 10" id="KW-0235">DNA replication</keyword>
<dbReference type="SUPFAM" id="SSF52540">
    <property type="entry name" value="P-loop containing nucleoside triphosphate hydrolases"/>
    <property type="match status" value="1"/>
</dbReference>
<dbReference type="PANTHER" id="PTHR23389">
    <property type="entry name" value="CHROMOSOME TRANSMISSION FIDELITY FACTOR 18"/>
    <property type="match status" value="1"/>
</dbReference>
<dbReference type="SUPFAM" id="SSF52113">
    <property type="entry name" value="BRCT domain"/>
    <property type="match status" value="1"/>
</dbReference>
<dbReference type="SMART" id="SM00382">
    <property type="entry name" value="AAA"/>
    <property type="match status" value="1"/>
</dbReference>
<dbReference type="Gene3D" id="1.20.272.10">
    <property type="match status" value="1"/>
</dbReference>
<dbReference type="GO" id="GO:0006272">
    <property type="term" value="P:leading strand elongation"/>
    <property type="evidence" value="ECO:0007669"/>
    <property type="project" value="EnsemblFungi"/>
</dbReference>
<evidence type="ECO:0000256" key="7">
    <source>
        <dbReference type="ARBA" id="ARBA00022840"/>
    </source>
</evidence>
<evidence type="ECO:0000256" key="9">
    <source>
        <dbReference type="ARBA" id="ARBA00023242"/>
    </source>
</evidence>
<feature type="domain" description="BRCT" evidence="12">
    <location>
        <begin position="119"/>
        <end position="194"/>
    </location>
</feature>
<dbReference type="GO" id="GO:0005663">
    <property type="term" value="C:DNA replication factor C complex"/>
    <property type="evidence" value="ECO:0007669"/>
    <property type="project" value="EnsemblFungi"/>
</dbReference>
<dbReference type="Pfam" id="PF00004">
    <property type="entry name" value="AAA"/>
    <property type="match status" value="1"/>
</dbReference>
<feature type="compositionally biased region" description="Low complexity" evidence="11">
    <location>
        <begin position="217"/>
        <end position="228"/>
    </location>
</feature>
<feature type="compositionally biased region" description="Polar residues" evidence="11">
    <location>
        <begin position="229"/>
        <end position="241"/>
    </location>
</feature>
<evidence type="ECO:0000256" key="11">
    <source>
        <dbReference type="SAM" id="MobiDB-lite"/>
    </source>
</evidence>
<keyword evidence="7 10" id="KW-0067">ATP-binding</keyword>
<proteinExistence type="inferred from homology"/>
<dbReference type="GO" id="GO:0070914">
    <property type="term" value="P:UV-damage excision repair"/>
    <property type="evidence" value="ECO:0007669"/>
    <property type="project" value="EnsemblFungi"/>
</dbReference>
<dbReference type="SMART" id="SM00292">
    <property type="entry name" value="BRCT"/>
    <property type="match status" value="1"/>
</dbReference>
<dbReference type="CDD" id="cd18140">
    <property type="entry name" value="HLD_clamp_RFC"/>
    <property type="match status" value="1"/>
</dbReference>
<protein>
    <recommendedName>
        <fullName evidence="3 10">Replication factor C subunit 1</fullName>
    </recommendedName>
</protein>
<dbReference type="InterPro" id="IPR003593">
    <property type="entry name" value="AAA+_ATPase"/>
</dbReference>
<dbReference type="Pfam" id="PF08519">
    <property type="entry name" value="RFC1"/>
    <property type="match status" value="1"/>
</dbReference>
<accession>A0A077WS67</accession>
<gene>
    <name evidence="13" type="ORF">LRAMOSA02736</name>
</gene>
<dbReference type="OrthoDB" id="446168at2759"/>
<dbReference type="FunFam" id="1.20.272.10:FF:000005">
    <property type="entry name" value="Replication factor C subunit 1"/>
    <property type="match status" value="1"/>
</dbReference>
<dbReference type="GO" id="GO:0016887">
    <property type="term" value="F:ATP hydrolysis activity"/>
    <property type="evidence" value="ECO:0007669"/>
    <property type="project" value="InterPro"/>
</dbReference>
<feature type="region of interest" description="Disordered" evidence="11">
    <location>
        <begin position="210"/>
        <end position="242"/>
    </location>
</feature>
<dbReference type="Gene3D" id="3.40.50.10190">
    <property type="entry name" value="BRCT domain"/>
    <property type="match status" value="1"/>
</dbReference>
<dbReference type="GO" id="GO:0003682">
    <property type="term" value="F:chromatin binding"/>
    <property type="evidence" value="ECO:0007669"/>
    <property type="project" value="EnsemblFungi"/>
</dbReference>
<name>A0A077WS67_9FUNG</name>
<keyword evidence="6 10" id="KW-0547">Nucleotide-binding</keyword>
<dbReference type="Pfam" id="PF00533">
    <property type="entry name" value="BRCT"/>
    <property type="match status" value="1"/>
</dbReference>
<dbReference type="GO" id="GO:0005634">
    <property type="term" value="C:nucleus"/>
    <property type="evidence" value="ECO:0007669"/>
    <property type="project" value="UniProtKB-SubCell"/>
</dbReference>
<dbReference type="InterPro" id="IPR012178">
    <property type="entry name" value="RFC1"/>
</dbReference>
<dbReference type="FunFam" id="3.40.50.10190:FF:000001">
    <property type="entry name" value="Replication factor C subunit 1"/>
    <property type="match status" value="1"/>
</dbReference>
<comment type="similarity">
    <text evidence="2 10">Belongs to the activator 1 large subunit family.</text>
</comment>
<feature type="compositionally biased region" description="Basic residues" evidence="11">
    <location>
        <begin position="785"/>
        <end position="795"/>
    </location>
</feature>
<evidence type="ECO:0000313" key="13">
    <source>
        <dbReference type="EMBL" id="CDS10059.1"/>
    </source>
</evidence>
<evidence type="ECO:0000256" key="1">
    <source>
        <dbReference type="ARBA" id="ARBA00004123"/>
    </source>
</evidence>
<dbReference type="InterPro" id="IPR036420">
    <property type="entry name" value="BRCT_dom_sf"/>
</dbReference>
<dbReference type="GO" id="GO:0006298">
    <property type="term" value="P:mismatch repair"/>
    <property type="evidence" value="ECO:0007669"/>
    <property type="project" value="EnsemblFungi"/>
</dbReference>
<dbReference type="Gene3D" id="1.10.8.60">
    <property type="match status" value="1"/>
</dbReference>
<evidence type="ECO:0000256" key="3">
    <source>
        <dbReference type="ARBA" id="ARBA00020401"/>
    </source>
</evidence>
<dbReference type="FunFam" id="1.10.8.60:FF:000021">
    <property type="entry name" value="Replication factor C subunit 1"/>
    <property type="match status" value="1"/>
</dbReference>
<feature type="region of interest" description="Disordered" evidence="11">
    <location>
        <begin position="1"/>
        <end position="99"/>
    </location>
</feature>
<evidence type="ECO:0000256" key="4">
    <source>
        <dbReference type="ARBA" id="ARBA00022553"/>
    </source>
</evidence>
<keyword evidence="9 10" id="KW-0539">Nucleus</keyword>
<dbReference type="GO" id="GO:0003677">
    <property type="term" value="F:DNA binding"/>
    <property type="evidence" value="ECO:0007669"/>
    <property type="project" value="UniProtKB-KW"/>
</dbReference>
<dbReference type="InterPro" id="IPR013725">
    <property type="entry name" value="DNA_replication_fac_RFC1_C"/>
</dbReference>
<dbReference type="Gene3D" id="3.40.50.300">
    <property type="entry name" value="P-loop containing nucleotide triphosphate hydrolases"/>
    <property type="match status" value="1"/>
</dbReference>
<evidence type="ECO:0000259" key="12">
    <source>
        <dbReference type="PROSITE" id="PS50172"/>
    </source>
</evidence>
<dbReference type="GO" id="GO:1902983">
    <property type="term" value="P:DNA strand elongation involved in mitotic DNA replication"/>
    <property type="evidence" value="ECO:0007669"/>
    <property type="project" value="EnsemblFungi"/>
</dbReference>
<dbReference type="SUPFAM" id="SSF48019">
    <property type="entry name" value="post-AAA+ oligomerization domain-like"/>
    <property type="match status" value="1"/>
</dbReference>